<organism evidence="1 2">
    <name type="scientific">Cystobacter fuscus (strain ATCC 25194 / DSM 2262 / NBRC 100088 / M29)</name>
    <dbReference type="NCBI Taxonomy" id="1242864"/>
    <lineage>
        <taxon>Bacteria</taxon>
        <taxon>Pseudomonadati</taxon>
        <taxon>Myxococcota</taxon>
        <taxon>Myxococcia</taxon>
        <taxon>Myxococcales</taxon>
        <taxon>Cystobacterineae</taxon>
        <taxon>Archangiaceae</taxon>
        <taxon>Cystobacter</taxon>
    </lineage>
</organism>
<dbReference type="Proteomes" id="UP000011682">
    <property type="component" value="Unassembled WGS sequence"/>
</dbReference>
<dbReference type="AlphaFoldDB" id="S9PEQ2"/>
<accession>S9PEQ2</accession>
<sequence>MQCRHVIPSLLFPLRSEVLRSPRSAEGYRPGLQLLINRALISVARMSGQP</sequence>
<evidence type="ECO:0000313" key="1">
    <source>
        <dbReference type="EMBL" id="EPX62870.1"/>
    </source>
</evidence>
<protein>
    <submittedName>
        <fullName evidence="1">Uncharacterized protein</fullName>
    </submittedName>
</protein>
<evidence type="ECO:0000313" key="2">
    <source>
        <dbReference type="Proteomes" id="UP000011682"/>
    </source>
</evidence>
<gene>
    <name evidence="1" type="ORF">D187_006280</name>
</gene>
<keyword evidence="2" id="KW-1185">Reference proteome</keyword>
<reference evidence="1" key="1">
    <citation type="submission" date="2013-05" db="EMBL/GenBank/DDBJ databases">
        <title>Genome assembly of Cystobacter fuscus DSM 2262.</title>
        <authorList>
            <person name="Sharma G."/>
            <person name="Khatri I."/>
            <person name="Kaur C."/>
            <person name="Mayilraj S."/>
            <person name="Subramanian S."/>
        </authorList>
    </citation>
    <scope>NUCLEOTIDE SEQUENCE [LARGE SCALE GENOMIC DNA]</scope>
    <source>
        <strain evidence="1">DSM 2262</strain>
    </source>
</reference>
<dbReference type="EMBL" id="ANAH02000006">
    <property type="protein sequence ID" value="EPX62870.1"/>
    <property type="molecule type" value="Genomic_DNA"/>
</dbReference>
<name>S9PEQ2_CYSF2</name>
<comment type="caution">
    <text evidence="1">The sequence shown here is derived from an EMBL/GenBank/DDBJ whole genome shotgun (WGS) entry which is preliminary data.</text>
</comment>
<proteinExistence type="predicted"/>